<comment type="subcellular location">
    <subcellularLocation>
        <location evidence="2">Cytoplasm</location>
    </subcellularLocation>
    <subcellularLocation>
        <location evidence="1">Nucleus</location>
    </subcellularLocation>
</comment>
<dbReference type="EMBL" id="MU157844">
    <property type="protein sequence ID" value="KAF9529807.1"/>
    <property type="molecule type" value="Genomic_DNA"/>
</dbReference>
<comment type="similarity">
    <text evidence="8">Belongs to the importin beta family. Importin beta-2 subfamily.</text>
</comment>
<evidence type="ECO:0000313" key="13">
    <source>
        <dbReference type="Proteomes" id="UP000807306"/>
    </source>
</evidence>
<dbReference type="InterPro" id="IPR021133">
    <property type="entry name" value="HEAT_type_2"/>
</dbReference>
<dbReference type="SUPFAM" id="SSF48371">
    <property type="entry name" value="ARM repeat"/>
    <property type="match status" value="1"/>
</dbReference>
<evidence type="ECO:0000256" key="4">
    <source>
        <dbReference type="ARBA" id="ARBA00022490"/>
    </source>
</evidence>
<dbReference type="GO" id="GO:0031981">
    <property type="term" value="C:nuclear lumen"/>
    <property type="evidence" value="ECO:0007669"/>
    <property type="project" value="UniProtKB-ARBA"/>
</dbReference>
<dbReference type="Pfam" id="PF25574">
    <property type="entry name" value="TPR_IMB1"/>
    <property type="match status" value="1"/>
</dbReference>
<evidence type="ECO:0000256" key="8">
    <source>
        <dbReference type="ARBA" id="ARBA00038423"/>
    </source>
</evidence>
<proteinExistence type="inferred from homology"/>
<accession>A0A9P6EIQ8</accession>
<evidence type="ECO:0000256" key="7">
    <source>
        <dbReference type="ARBA" id="ARBA00023242"/>
    </source>
</evidence>
<keyword evidence="5" id="KW-0677">Repeat</keyword>
<dbReference type="AlphaFoldDB" id="A0A9P6EIQ8"/>
<evidence type="ECO:0000256" key="3">
    <source>
        <dbReference type="ARBA" id="ARBA00022448"/>
    </source>
</evidence>
<keyword evidence="3" id="KW-0813">Transport</keyword>
<gene>
    <name evidence="12" type="ORF">CPB83DRAFT_852237</name>
</gene>
<evidence type="ECO:0000313" key="12">
    <source>
        <dbReference type="EMBL" id="KAF9529807.1"/>
    </source>
</evidence>
<evidence type="ECO:0000256" key="1">
    <source>
        <dbReference type="ARBA" id="ARBA00004123"/>
    </source>
</evidence>
<feature type="region of interest" description="Disordered" evidence="10">
    <location>
        <begin position="326"/>
        <end position="362"/>
    </location>
</feature>
<keyword evidence="13" id="KW-1185">Reference proteome</keyword>
<dbReference type="PANTHER" id="PTHR10527">
    <property type="entry name" value="IMPORTIN BETA"/>
    <property type="match status" value="1"/>
</dbReference>
<sequence>MSSWTPQPAGLQEILQTIHESTTPNPTIQRNITEKLNQFTREPEYIAYLAYILSAMADEEDRIRTIAGYLLKNNARLILGAPIEVAEYVKSAVLTAFGNTSVMIRNAASQDIVAFLGVLEPRNWPECLQDLFLALDSPDLDRQEAAFNALEKACEDYPRKMDVDINGTRPLDFMIPKFLSLTEHASAKMRAHAIACLSFFVPINCQSLYVHIDTFIACLFKRASDDDPSVRRHVCQALVLLLAARPEKLMPEMSNVAQYMLYSTKDKHENVALEACEFWLTFAEDQELAPYLQPLLDQVAPTLLDCMIYGEDDLLWLEADAAEDNAAVPDKESDIKPRHYSGKSHGYDRDGGPEEGAEAPKQKIGAYGQELLDEEEDDDYDYDEDEFADEMTTEWNLRKCAAAALDVLAVRFSGDLLRVLLGPLKEKLWSTDWLQRESGILALGAMAEGCLDAIEPHLPTLVPYLINTLNDPKPLVRSITCWTLGRYASWCTQPKSEEHKNQYFIPTMEGLLRMVLDNNKRVQEAGCSAFATLEEDAGPELAPYLEPVLRNLVIAFDKYQHKNMLILYDAVGTLADAVGRALQNPLYVDILMPPLTNRWSKLKDDDEDLIPLLECLASVTIAMGPAFLPYAGPVFDRCNSIIHQALLQYQQFQQNPDLEEPDKHFLVVALDLLSGLIQGLGMALEPLIVNSQPNLLQLVTVCLKHPHAAVRQSAYALVGDLAMGCFPILRPAMSGIMQELIQQLETEPKFEFVSAANNAAWSVGEVALRYGRDEPEFHQWVPELIRRLIPILLHPKAPRSLHENAAVSIGRIGLMHPALVAPHLPEFAQAWCQALYEIRDNEEKDSAFRGLCTLVQTNPAGMAKSMLWFCNSIIRWNQPSPELNNMFQTLLQGFKQHDERGWREQIASFPPVIQERLAARYGV</sequence>
<keyword evidence="4" id="KW-0963">Cytoplasm</keyword>
<dbReference type="Gene3D" id="1.25.10.10">
    <property type="entry name" value="Leucine-rich Repeat Variant"/>
    <property type="match status" value="2"/>
</dbReference>
<dbReference type="GO" id="GO:0006606">
    <property type="term" value="P:protein import into nucleus"/>
    <property type="evidence" value="ECO:0007669"/>
    <property type="project" value="InterPro"/>
</dbReference>
<dbReference type="InterPro" id="IPR016024">
    <property type="entry name" value="ARM-type_fold"/>
</dbReference>
<feature type="domain" description="Importin subunit beta-1/Transportin-1-like TPR repeats" evidence="11">
    <location>
        <begin position="508"/>
        <end position="723"/>
    </location>
</feature>
<organism evidence="12 13">
    <name type="scientific">Crepidotus variabilis</name>
    <dbReference type="NCBI Taxonomy" id="179855"/>
    <lineage>
        <taxon>Eukaryota</taxon>
        <taxon>Fungi</taxon>
        <taxon>Dikarya</taxon>
        <taxon>Basidiomycota</taxon>
        <taxon>Agaricomycotina</taxon>
        <taxon>Agaricomycetes</taxon>
        <taxon>Agaricomycetidae</taxon>
        <taxon>Agaricales</taxon>
        <taxon>Agaricineae</taxon>
        <taxon>Crepidotaceae</taxon>
        <taxon>Crepidotus</taxon>
    </lineage>
</organism>
<evidence type="ECO:0000256" key="10">
    <source>
        <dbReference type="SAM" id="MobiDB-lite"/>
    </source>
</evidence>
<dbReference type="GO" id="GO:0005737">
    <property type="term" value="C:cytoplasm"/>
    <property type="evidence" value="ECO:0007669"/>
    <property type="project" value="UniProtKB-SubCell"/>
</dbReference>
<dbReference type="OrthoDB" id="951172at2759"/>
<reference evidence="12" key="1">
    <citation type="submission" date="2020-11" db="EMBL/GenBank/DDBJ databases">
        <authorList>
            <consortium name="DOE Joint Genome Institute"/>
            <person name="Ahrendt S."/>
            <person name="Riley R."/>
            <person name="Andreopoulos W."/>
            <person name="Labutti K."/>
            <person name="Pangilinan J."/>
            <person name="Ruiz-Duenas F.J."/>
            <person name="Barrasa J.M."/>
            <person name="Sanchez-Garcia M."/>
            <person name="Camarero S."/>
            <person name="Miyauchi S."/>
            <person name="Serrano A."/>
            <person name="Linde D."/>
            <person name="Babiker R."/>
            <person name="Drula E."/>
            <person name="Ayuso-Fernandez I."/>
            <person name="Pacheco R."/>
            <person name="Padilla G."/>
            <person name="Ferreira P."/>
            <person name="Barriuso J."/>
            <person name="Kellner H."/>
            <person name="Castanera R."/>
            <person name="Alfaro M."/>
            <person name="Ramirez L."/>
            <person name="Pisabarro A.G."/>
            <person name="Kuo A."/>
            <person name="Tritt A."/>
            <person name="Lipzen A."/>
            <person name="He G."/>
            <person name="Yan M."/>
            <person name="Ng V."/>
            <person name="Cullen D."/>
            <person name="Martin F."/>
            <person name="Rosso M.-N."/>
            <person name="Henrissat B."/>
            <person name="Hibbett D."/>
            <person name="Martinez A.T."/>
            <person name="Grigoriev I.V."/>
        </authorList>
    </citation>
    <scope>NUCLEOTIDE SEQUENCE</scope>
    <source>
        <strain evidence="12">CBS 506.95</strain>
    </source>
</reference>
<comment type="caution">
    <text evidence="12">The sequence shown here is derived from an EMBL/GenBank/DDBJ whole genome shotgun (WGS) entry which is preliminary data.</text>
</comment>
<dbReference type="InterPro" id="IPR058584">
    <property type="entry name" value="IMB1_TNPO1-like_TPR"/>
</dbReference>
<keyword evidence="7" id="KW-0539">Nucleus</keyword>
<dbReference type="InterPro" id="IPR040122">
    <property type="entry name" value="Importin_beta"/>
</dbReference>
<dbReference type="Pfam" id="PF13513">
    <property type="entry name" value="HEAT_EZ"/>
    <property type="match status" value="1"/>
</dbReference>
<name>A0A9P6EIQ8_9AGAR</name>
<dbReference type="InterPro" id="IPR011989">
    <property type="entry name" value="ARM-like"/>
</dbReference>
<dbReference type="PROSITE" id="PS50077">
    <property type="entry name" value="HEAT_REPEAT"/>
    <property type="match status" value="1"/>
</dbReference>
<dbReference type="FunFam" id="1.25.10.10:FF:000028">
    <property type="entry name" value="Transportin-1 isoform 1"/>
    <property type="match status" value="1"/>
</dbReference>
<evidence type="ECO:0000256" key="6">
    <source>
        <dbReference type="ARBA" id="ARBA00022927"/>
    </source>
</evidence>
<evidence type="ECO:0000256" key="9">
    <source>
        <dbReference type="PROSITE-ProRule" id="PRU00103"/>
    </source>
</evidence>
<evidence type="ECO:0000256" key="5">
    <source>
        <dbReference type="ARBA" id="ARBA00022737"/>
    </source>
</evidence>
<evidence type="ECO:0000259" key="11">
    <source>
        <dbReference type="Pfam" id="PF25574"/>
    </source>
</evidence>
<dbReference type="Proteomes" id="UP000807306">
    <property type="component" value="Unassembled WGS sequence"/>
</dbReference>
<keyword evidence="6" id="KW-0653">Protein transport</keyword>
<protein>
    <submittedName>
        <fullName evidence="12">Armadillo-type protein</fullName>
    </submittedName>
</protein>
<evidence type="ECO:0000256" key="2">
    <source>
        <dbReference type="ARBA" id="ARBA00004496"/>
    </source>
</evidence>
<feature type="repeat" description="HEAT" evidence="9">
    <location>
        <begin position="461"/>
        <end position="499"/>
    </location>
</feature>